<feature type="transmembrane region" description="Helical" evidence="5">
    <location>
        <begin position="57"/>
        <end position="75"/>
    </location>
</feature>
<gene>
    <name evidence="6" type="ordered locus">Mpal_0055</name>
</gene>
<dbReference type="InterPro" id="IPR010545">
    <property type="entry name" value="SPP"/>
</dbReference>
<dbReference type="EMBL" id="CP001338">
    <property type="protein sequence ID" value="ACL15449.1"/>
    <property type="molecule type" value="Genomic_DNA"/>
</dbReference>
<dbReference type="MEROPS" id="A22.015"/>
<keyword evidence="7" id="KW-1185">Reference proteome</keyword>
<dbReference type="GO" id="GO:0016020">
    <property type="term" value="C:membrane"/>
    <property type="evidence" value="ECO:0007669"/>
    <property type="project" value="InterPro"/>
</dbReference>
<evidence type="ECO:0000313" key="6">
    <source>
        <dbReference type="EMBL" id="ACL15449.1"/>
    </source>
</evidence>
<feature type="transmembrane region" description="Helical" evidence="5">
    <location>
        <begin position="141"/>
        <end position="170"/>
    </location>
</feature>
<feature type="transmembrane region" description="Helical" evidence="5">
    <location>
        <begin position="288"/>
        <end position="309"/>
    </location>
</feature>
<dbReference type="Proteomes" id="UP000002457">
    <property type="component" value="Chromosome"/>
</dbReference>
<sequence>MAVYILSYLSMKLTNLIPFFGILLMLLIVETGAVLFAPLMKSAGITAFEDPTSLTDPVIFIVIMLAFTLFLLVLIRANHLKLISAVIGLSIWLTFVYIFQALVFPLLSDPLLGLGLAVLLGALASLLLYRYPEWYVIDGLGLLLGAGVAAIFGVSLGLLPVLLLLLLLAVYDAISVYRTKHMIALAEGVIGLKTPILFVVPKKRDYSFIRDGVGDLGGDGERGAFIIGMGDLIMPSILVVSAAVFLPATLPLGLNLPALGAMAGSVVGLAVLLWFVNTGKPQAGLPPLNGGTILGFLLGCAATGAWAWLTLL</sequence>
<evidence type="ECO:0000313" key="7">
    <source>
        <dbReference type="Proteomes" id="UP000002457"/>
    </source>
</evidence>
<proteinExistence type="predicted"/>
<dbReference type="GO" id="GO:0042500">
    <property type="term" value="F:aspartic endopeptidase activity, intramembrane cleaving"/>
    <property type="evidence" value="ECO:0007669"/>
    <property type="project" value="InterPro"/>
</dbReference>
<feature type="transmembrane region" description="Helical" evidence="5">
    <location>
        <begin position="82"/>
        <end position="104"/>
    </location>
</feature>
<organism evidence="6 7">
    <name type="scientific">Methanosphaerula palustris (strain ATCC BAA-1556 / DSM 19958 / E1-9c)</name>
    <dbReference type="NCBI Taxonomy" id="521011"/>
    <lineage>
        <taxon>Archaea</taxon>
        <taxon>Methanobacteriati</taxon>
        <taxon>Methanobacteriota</taxon>
        <taxon>Stenosarchaea group</taxon>
        <taxon>Methanomicrobia</taxon>
        <taxon>Methanomicrobiales</taxon>
        <taxon>Methanoregulaceae</taxon>
        <taxon>Methanosphaerula</taxon>
    </lineage>
</organism>
<keyword evidence="2 5" id="KW-0812">Transmembrane</keyword>
<dbReference type="Pfam" id="PF06550">
    <property type="entry name" value="SPP"/>
    <property type="match status" value="1"/>
</dbReference>
<dbReference type="HOGENOM" id="CLU_053464_0_0_2"/>
<dbReference type="eggNOG" id="arCOG04463">
    <property type="taxonomic scope" value="Archaea"/>
</dbReference>
<evidence type="ECO:0000256" key="4">
    <source>
        <dbReference type="ARBA" id="ARBA00023136"/>
    </source>
</evidence>
<evidence type="ECO:0000256" key="2">
    <source>
        <dbReference type="ARBA" id="ARBA00022692"/>
    </source>
</evidence>
<feature type="transmembrane region" description="Helical" evidence="5">
    <location>
        <begin position="232"/>
        <end position="250"/>
    </location>
</feature>
<feature type="transmembrane region" description="Helical" evidence="5">
    <location>
        <begin position="256"/>
        <end position="276"/>
    </location>
</feature>
<feature type="transmembrane region" description="Helical" evidence="5">
    <location>
        <begin position="110"/>
        <end position="129"/>
    </location>
</feature>
<keyword evidence="4 5" id="KW-0472">Membrane</keyword>
<protein>
    <submittedName>
        <fullName evidence="6">Uncharacterized protein</fullName>
    </submittedName>
</protein>
<accession>B8GI98</accession>
<name>B8GI98_METPE</name>
<dbReference type="KEGG" id="mpl:Mpal_0055"/>
<evidence type="ECO:0000256" key="3">
    <source>
        <dbReference type="ARBA" id="ARBA00022989"/>
    </source>
</evidence>
<comment type="subcellular location">
    <subcellularLocation>
        <location evidence="1">Endomembrane system</location>
        <topology evidence="1">Multi-pass membrane protein</topology>
    </subcellularLocation>
</comment>
<dbReference type="STRING" id="521011.Mpal_0055"/>
<feature type="transmembrane region" description="Helical" evidence="5">
    <location>
        <begin position="182"/>
        <end position="200"/>
    </location>
</feature>
<keyword evidence="3 5" id="KW-1133">Transmembrane helix</keyword>
<dbReference type="GO" id="GO:0012505">
    <property type="term" value="C:endomembrane system"/>
    <property type="evidence" value="ECO:0007669"/>
    <property type="project" value="UniProtKB-SubCell"/>
</dbReference>
<dbReference type="SMART" id="SM00730">
    <property type="entry name" value="PSN"/>
    <property type="match status" value="1"/>
</dbReference>
<evidence type="ECO:0000256" key="1">
    <source>
        <dbReference type="ARBA" id="ARBA00004127"/>
    </source>
</evidence>
<feature type="transmembrane region" description="Helical" evidence="5">
    <location>
        <begin position="16"/>
        <end position="37"/>
    </location>
</feature>
<dbReference type="NCBIfam" id="NF041679">
    <property type="entry name" value="IMP_arch_presen"/>
    <property type="match status" value="1"/>
</dbReference>
<dbReference type="AlphaFoldDB" id="B8GI98"/>
<dbReference type="InterPro" id="IPR006639">
    <property type="entry name" value="Preselin/SPP"/>
</dbReference>
<reference evidence="6 7" key="1">
    <citation type="journal article" date="2015" name="Genome Announc.">
        <title>Complete Genome Sequence of Methanosphaerula palustris E1-9CT, a Hydrogenotrophic Methanogen Isolated from a Minerotrophic Fen Peatland.</title>
        <authorList>
            <person name="Cadillo-Quiroz H."/>
            <person name="Browne P."/>
            <person name="Kyrpides N."/>
            <person name="Woyke T."/>
            <person name="Goodwin L."/>
            <person name="Detter C."/>
            <person name="Yavitt J.B."/>
            <person name="Zinder S.H."/>
        </authorList>
    </citation>
    <scope>NUCLEOTIDE SEQUENCE [LARGE SCALE GENOMIC DNA]</scope>
    <source>
        <strain evidence="7">ATCC BAA-1556 / DSM 19958 / E1-9c</strain>
    </source>
</reference>
<evidence type="ECO:0000256" key="5">
    <source>
        <dbReference type="SAM" id="Phobius"/>
    </source>
</evidence>